<keyword evidence="3" id="KW-1185">Reference proteome</keyword>
<reference evidence="2 3" key="1">
    <citation type="submission" date="2018-11" db="EMBL/GenBank/DDBJ databases">
        <title>Novel bacteria species description.</title>
        <authorList>
            <person name="Han J.-H."/>
        </authorList>
    </citation>
    <scope>NUCLEOTIDE SEQUENCE [LARGE SCALE GENOMIC DNA]</scope>
    <source>
        <strain evidence="2 3">KCTC23259</strain>
    </source>
</reference>
<accession>A0AAE3H0X3</accession>
<comment type="caution">
    <text evidence="2">The sequence shown here is derived from an EMBL/GenBank/DDBJ whole genome shotgun (WGS) entry which is preliminary data.</text>
</comment>
<evidence type="ECO:0008006" key="4">
    <source>
        <dbReference type="Google" id="ProtNLM"/>
    </source>
</evidence>
<name>A0AAE3H0X3_9BACT</name>
<dbReference type="AlphaFoldDB" id="A0AAE3H0X3"/>
<evidence type="ECO:0000313" key="3">
    <source>
        <dbReference type="Proteomes" id="UP001204144"/>
    </source>
</evidence>
<feature type="transmembrane region" description="Helical" evidence="1">
    <location>
        <begin position="232"/>
        <end position="250"/>
    </location>
</feature>
<dbReference type="EMBL" id="RJUF01000005">
    <property type="protein sequence ID" value="MCP9762001.1"/>
    <property type="molecule type" value="Genomic_DNA"/>
</dbReference>
<evidence type="ECO:0000256" key="1">
    <source>
        <dbReference type="SAM" id="Phobius"/>
    </source>
</evidence>
<organism evidence="2 3">
    <name type="scientific">Lacihabitans soyangensis</name>
    <dbReference type="NCBI Taxonomy" id="869394"/>
    <lineage>
        <taxon>Bacteria</taxon>
        <taxon>Pseudomonadati</taxon>
        <taxon>Bacteroidota</taxon>
        <taxon>Cytophagia</taxon>
        <taxon>Cytophagales</taxon>
        <taxon>Leadbetterellaceae</taxon>
        <taxon>Lacihabitans</taxon>
    </lineage>
</organism>
<dbReference type="Proteomes" id="UP001204144">
    <property type="component" value="Unassembled WGS sequence"/>
</dbReference>
<keyword evidence="1" id="KW-1133">Transmembrane helix</keyword>
<proteinExistence type="predicted"/>
<keyword evidence="1" id="KW-0812">Transmembrane</keyword>
<dbReference type="InterPro" id="IPR036737">
    <property type="entry name" value="OmpA-like_sf"/>
</dbReference>
<dbReference type="InterPro" id="IPR009282">
    <property type="entry name" value="DUF937"/>
</dbReference>
<dbReference type="RefSeq" id="WP_255035753.1">
    <property type="nucleotide sequence ID" value="NZ_RJUF01000005.1"/>
</dbReference>
<gene>
    <name evidence="2" type="ORF">EGI31_03475</name>
</gene>
<dbReference type="Pfam" id="PF06078">
    <property type="entry name" value="DUF937"/>
    <property type="match status" value="1"/>
</dbReference>
<protein>
    <recommendedName>
        <fullName evidence="4">DUF937 domain-containing protein</fullName>
    </recommendedName>
</protein>
<keyword evidence="1" id="KW-0472">Membrane</keyword>
<evidence type="ECO:0000313" key="2">
    <source>
        <dbReference type="EMBL" id="MCP9762001.1"/>
    </source>
</evidence>
<sequence length="415" mass="45636">MNLFENFEDIINDDFISKLKSHTNDNLGDIEVAVKGVFYTLVAGLIRRTNSDMSAGMLYNQIKEKYNKSSIPEDKSELFSQKGLIEKVAEDGSKIISQIFPAYKSPLLSMIGSYASTSKNVTVITSGLTASLLVDLLGKKITKENLDKEGMMYYLKQHHEVLLQKAPESLMEKMIPALGLQELINTKIIAPKKPEAAVKSSAEETETPAKMVSVANDYEDDSSSETFFNKKILLGLGVLVLVGGILYYLWAQNGDFSFFSKEDAPVESMNEELMFADSLANLAKDSLATANVADTTKTVPLNNSEFTAFKIYVDDNTTAEGKEFDFKSIQYLDKTFDLTSASMNIIDSLATLMNSNDKVQIKITAFSENGDLKLNNKRAFAVKKVLMKKGVNTIRIDAGSGGSGGNFPVIKVVSK</sequence>
<dbReference type="Gene3D" id="3.30.1330.60">
    <property type="entry name" value="OmpA-like domain"/>
    <property type="match status" value="1"/>
</dbReference>
<dbReference type="SUPFAM" id="SSF103088">
    <property type="entry name" value="OmpA-like"/>
    <property type="match status" value="1"/>
</dbReference>